<protein>
    <submittedName>
        <fullName evidence="1">Uncharacterized protein</fullName>
    </submittedName>
</protein>
<proteinExistence type="predicted"/>
<dbReference type="STRING" id="512565.AMIS_21090"/>
<dbReference type="PATRIC" id="fig|512565.3.peg.2107"/>
<evidence type="ECO:0000313" key="2">
    <source>
        <dbReference type="Proteomes" id="UP000007882"/>
    </source>
</evidence>
<dbReference type="Proteomes" id="UP000007882">
    <property type="component" value="Chromosome"/>
</dbReference>
<dbReference type="eggNOG" id="COG0657">
    <property type="taxonomic scope" value="Bacteria"/>
</dbReference>
<keyword evidence="2" id="KW-1185">Reference proteome</keyword>
<dbReference type="AlphaFoldDB" id="I0H2U2"/>
<reference evidence="1 2" key="1">
    <citation type="submission" date="2012-02" db="EMBL/GenBank/DDBJ databases">
        <title>Complete genome sequence of Actinoplanes missouriensis 431 (= NBRC 102363).</title>
        <authorList>
            <person name="Ohnishi Y."/>
            <person name="Ishikawa J."/>
            <person name="Sekine M."/>
            <person name="Hosoyama A."/>
            <person name="Harada T."/>
            <person name="Narita H."/>
            <person name="Hata T."/>
            <person name="Konno Y."/>
            <person name="Tutikane K."/>
            <person name="Fujita N."/>
            <person name="Horinouchi S."/>
            <person name="Hayakawa M."/>
        </authorList>
    </citation>
    <scope>NUCLEOTIDE SEQUENCE [LARGE SCALE GENOMIC DNA]</scope>
    <source>
        <strain evidence="2">ATCC 14538 / DSM 43046 / CBS 188.64 / JCM 3121 / NBRC 102363 / NCIMB 12654 / NRRL B-3342 / UNCC 431</strain>
    </source>
</reference>
<dbReference type="EMBL" id="AP012319">
    <property type="protein sequence ID" value="BAL87329.1"/>
    <property type="molecule type" value="Genomic_DNA"/>
</dbReference>
<evidence type="ECO:0000313" key="1">
    <source>
        <dbReference type="EMBL" id="BAL87329.1"/>
    </source>
</evidence>
<dbReference type="KEGG" id="ams:AMIS_21090"/>
<name>I0H2U2_ACTM4</name>
<sequence length="57" mass="6266">MSGIAGRTYLERGEPVVVICGWGPGGGPRNVWIRRADGSEVVRPFRGLRKLPQFADQ</sequence>
<accession>I0H2U2</accession>
<dbReference type="HOGENOM" id="CLU_2986185_0_0_11"/>
<organism evidence="1 2">
    <name type="scientific">Actinoplanes missouriensis (strain ATCC 14538 / DSM 43046 / CBS 188.64 / JCM 3121 / NBRC 102363 / NCIMB 12654 / NRRL B-3342 / UNCC 431)</name>
    <dbReference type="NCBI Taxonomy" id="512565"/>
    <lineage>
        <taxon>Bacteria</taxon>
        <taxon>Bacillati</taxon>
        <taxon>Actinomycetota</taxon>
        <taxon>Actinomycetes</taxon>
        <taxon>Micromonosporales</taxon>
        <taxon>Micromonosporaceae</taxon>
        <taxon>Actinoplanes</taxon>
    </lineage>
</organism>
<gene>
    <name evidence="1" type="ordered locus">AMIS_21090</name>
</gene>